<dbReference type="AlphaFoldDB" id="A0A6L2L354"/>
<evidence type="ECO:0000256" key="1">
    <source>
        <dbReference type="SAM" id="MobiDB-lite"/>
    </source>
</evidence>
<name>A0A6L2L354_TANCI</name>
<comment type="caution">
    <text evidence="2">The sequence shown here is derived from an EMBL/GenBank/DDBJ whole genome shotgun (WGS) entry which is preliminary data.</text>
</comment>
<feature type="region of interest" description="Disordered" evidence="1">
    <location>
        <begin position="46"/>
        <end position="72"/>
    </location>
</feature>
<accession>A0A6L2L354</accession>
<sequence length="182" mass="20559">MLLYLKGVFGWILKQNLTDDWLHVVILINYMLSAEVIILESDYDSPNRMNSDDTWEPRKDVTKNTSKSVSVNGRKGLTSKKVSCSKSTKTKHSKDLKFFDDSSSDDQGSCSKGVVRGKPVESDVDSVEVIILESDYDSCEDLSLGFWTTMMLLSFLRTQEAQEVSLSAKKHNKKKRPSPRVV</sequence>
<reference evidence="2" key="1">
    <citation type="journal article" date="2019" name="Sci. Rep.">
        <title>Draft genome of Tanacetum cinerariifolium, the natural source of mosquito coil.</title>
        <authorList>
            <person name="Yamashiro T."/>
            <person name="Shiraishi A."/>
            <person name="Satake H."/>
            <person name="Nakayama K."/>
        </authorList>
    </citation>
    <scope>NUCLEOTIDE SEQUENCE</scope>
</reference>
<evidence type="ECO:0000313" key="2">
    <source>
        <dbReference type="EMBL" id="GEU56321.1"/>
    </source>
</evidence>
<protein>
    <submittedName>
        <fullName evidence="2">Uncharacterized protein</fullName>
    </submittedName>
</protein>
<dbReference type="EMBL" id="BKCJ010003643">
    <property type="protein sequence ID" value="GEU56321.1"/>
    <property type="molecule type" value="Genomic_DNA"/>
</dbReference>
<organism evidence="2">
    <name type="scientific">Tanacetum cinerariifolium</name>
    <name type="common">Dalmatian daisy</name>
    <name type="synonym">Chrysanthemum cinerariifolium</name>
    <dbReference type="NCBI Taxonomy" id="118510"/>
    <lineage>
        <taxon>Eukaryota</taxon>
        <taxon>Viridiplantae</taxon>
        <taxon>Streptophyta</taxon>
        <taxon>Embryophyta</taxon>
        <taxon>Tracheophyta</taxon>
        <taxon>Spermatophyta</taxon>
        <taxon>Magnoliopsida</taxon>
        <taxon>eudicotyledons</taxon>
        <taxon>Gunneridae</taxon>
        <taxon>Pentapetalae</taxon>
        <taxon>asterids</taxon>
        <taxon>campanulids</taxon>
        <taxon>Asterales</taxon>
        <taxon>Asteraceae</taxon>
        <taxon>Asteroideae</taxon>
        <taxon>Anthemideae</taxon>
        <taxon>Anthemidinae</taxon>
        <taxon>Tanacetum</taxon>
    </lineage>
</organism>
<proteinExistence type="predicted"/>
<gene>
    <name evidence="2" type="ORF">Tci_028299</name>
</gene>